<evidence type="ECO:0000259" key="5">
    <source>
        <dbReference type="Pfam" id="PF00389"/>
    </source>
</evidence>
<evidence type="ECO:0000256" key="4">
    <source>
        <dbReference type="RuleBase" id="RU003719"/>
    </source>
</evidence>
<gene>
    <name evidence="7" type="ORF">C0081_14840</name>
</gene>
<comment type="similarity">
    <text evidence="1 4">Belongs to the D-isomer specific 2-hydroxyacid dehydrogenase family.</text>
</comment>
<protein>
    <submittedName>
        <fullName evidence="7">D-glycerate dehydrogenase</fullName>
    </submittedName>
</protein>
<keyword evidence="8" id="KW-1185">Reference proteome</keyword>
<keyword evidence="3" id="KW-0520">NAD</keyword>
<dbReference type="EMBL" id="PKUQ01000031">
    <property type="protein sequence ID" value="PLW76183.1"/>
    <property type="molecule type" value="Genomic_DNA"/>
</dbReference>
<dbReference type="Pfam" id="PF02826">
    <property type="entry name" value="2-Hacid_dh_C"/>
    <property type="match status" value="1"/>
</dbReference>
<evidence type="ECO:0000256" key="3">
    <source>
        <dbReference type="ARBA" id="ARBA00023027"/>
    </source>
</evidence>
<evidence type="ECO:0000256" key="2">
    <source>
        <dbReference type="ARBA" id="ARBA00023002"/>
    </source>
</evidence>
<dbReference type="GO" id="GO:0030267">
    <property type="term" value="F:glyoxylate reductase (NADPH) activity"/>
    <property type="evidence" value="ECO:0007669"/>
    <property type="project" value="TreeGrafter"/>
</dbReference>
<reference evidence="7 8" key="1">
    <citation type="submission" date="2018-01" db="EMBL/GenBank/DDBJ databases">
        <title>The draft genome sequence of Cohaesibacter sp. H1304.</title>
        <authorList>
            <person name="Wang N.-N."/>
            <person name="Du Z.-J."/>
        </authorList>
    </citation>
    <scope>NUCLEOTIDE SEQUENCE [LARGE SCALE GENOMIC DNA]</scope>
    <source>
        <strain evidence="7 8">H1304</strain>
    </source>
</reference>
<dbReference type="InterPro" id="IPR006140">
    <property type="entry name" value="D-isomer_DH_NAD-bd"/>
</dbReference>
<dbReference type="Gene3D" id="3.40.50.720">
    <property type="entry name" value="NAD(P)-binding Rossmann-like Domain"/>
    <property type="match status" value="2"/>
</dbReference>
<proteinExistence type="inferred from homology"/>
<organism evidence="7 8">
    <name type="scientific">Cohaesibacter celericrescens</name>
    <dbReference type="NCBI Taxonomy" id="2067669"/>
    <lineage>
        <taxon>Bacteria</taxon>
        <taxon>Pseudomonadati</taxon>
        <taxon>Pseudomonadota</taxon>
        <taxon>Alphaproteobacteria</taxon>
        <taxon>Hyphomicrobiales</taxon>
        <taxon>Cohaesibacteraceae</taxon>
    </lineage>
</organism>
<name>A0A2N5XNU7_9HYPH</name>
<sequence length="329" mass="36821">MANTKPIVVVTRKLPDAVETRMRELFDTRLNVDDRPMSQAELVEAVKTADVLVPTVTDRIDSHIISQAGEKFKLIANFGNGIDNIDVATANARNITVTNTPGVLTEDTADMAMTLILAVPRRLMEGMAFMKEQKEWSGWSPTWMLGNRIWGKRLGIIGMGRIGQAVARRAKAFGMQVHYHNRRRLPEKIEDELEATYWESLDQMLARMDVISIHCPHTPATYHLLSARRLKLIRPESYIVNTARGEVIDENALARMVVNGEIAGAGLDVFEHEPAVNPKLVKSDRVVLIPHMGSATKEGRSDMGEKVIINIKTFMDGHRPPDRVLPSML</sequence>
<accession>A0A2N5XNU7</accession>
<feature type="domain" description="D-isomer specific 2-hydroxyacid dehydrogenase NAD-binding" evidence="6">
    <location>
        <begin position="113"/>
        <end position="293"/>
    </location>
</feature>
<dbReference type="GO" id="GO:0016618">
    <property type="term" value="F:hydroxypyruvate reductase [NAD(P)H] activity"/>
    <property type="evidence" value="ECO:0007669"/>
    <property type="project" value="TreeGrafter"/>
</dbReference>
<feature type="domain" description="D-isomer specific 2-hydroxyacid dehydrogenase catalytic" evidence="5">
    <location>
        <begin position="17"/>
        <end position="324"/>
    </location>
</feature>
<dbReference type="SUPFAM" id="SSF51735">
    <property type="entry name" value="NAD(P)-binding Rossmann-fold domains"/>
    <property type="match status" value="1"/>
</dbReference>
<dbReference type="RefSeq" id="WP_101534616.1">
    <property type="nucleotide sequence ID" value="NZ_JBFHIU010000002.1"/>
</dbReference>
<dbReference type="PANTHER" id="PTHR10996">
    <property type="entry name" value="2-HYDROXYACID DEHYDROGENASE-RELATED"/>
    <property type="match status" value="1"/>
</dbReference>
<dbReference type="InterPro" id="IPR036291">
    <property type="entry name" value="NAD(P)-bd_dom_sf"/>
</dbReference>
<keyword evidence="2 4" id="KW-0560">Oxidoreductase</keyword>
<dbReference type="SUPFAM" id="SSF52283">
    <property type="entry name" value="Formate/glycerate dehydrogenase catalytic domain-like"/>
    <property type="match status" value="1"/>
</dbReference>
<dbReference type="OrthoDB" id="9793626at2"/>
<evidence type="ECO:0000256" key="1">
    <source>
        <dbReference type="ARBA" id="ARBA00005854"/>
    </source>
</evidence>
<dbReference type="GO" id="GO:0051287">
    <property type="term" value="F:NAD binding"/>
    <property type="evidence" value="ECO:0007669"/>
    <property type="project" value="InterPro"/>
</dbReference>
<dbReference type="CDD" id="cd05301">
    <property type="entry name" value="GDH"/>
    <property type="match status" value="1"/>
</dbReference>
<dbReference type="AlphaFoldDB" id="A0A2N5XNU7"/>
<dbReference type="InterPro" id="IPR050223">
    <property type="entry name" value="D-isomer_2-hydroxyacid_DH"/>
</dbReference>
<dbReference type="FunFam" id="3.40.50.720:FF:000203">
    <property type="entry name" value="D-3-phosphoglycerate dehydrogenase (SerA)"/>
    <property type="match status" value="1"/>
</dbReference>
<dbReference type="Proteomes" id="UP000234881">
    <property type="component" value="Unassembled WGS sequence"/>
</dbReference>
<dbReference type="InterPro" id="IPR029752">
    <property type="entry name" value="D-isomer_DH_CS1"/>
</dbReference>
<dbReference type="Pfam" id="PF00389">
    <property type="entry name" value="2-Hacid_dh"/>
    <property type="match status" value="1"/>
</dbReference>
<dbReference type="InterPro" id="IPR006139">
    <property type="entry name" value="D-isomer_2_OHA_DH_cat_dom"/>
</dbReference>
<evidence type="ECO:0000313" key="8">
    <source>
        <dbReference type="Proteomes" id="UP000234881"/>
    </source>
</evidence>
<evidence type="ECO:0000259" key="6">
    <source>
        <dbReference type="Pfam" id="PF02826"/>
    </source>
</evidence>
<dbReference type="PROSITE" id="PS00065">
    <property type="entry name" value="D_2_HYDROXYACID_DH_1"/>
    <property type="match status" value="1"/>
</dbReference>
<dbReference type="PANTHER" id="PTHR10996:SF283">
    <property type="entry name" value="GLYOXYLATE_HYDROXYPYRUVATE REDUCTASE B"/>
    <property type="match status" value="1"/>
</dbReference>
<evidence type="ECO:0000313" key="7">
    <source>
        <dbReference type="EMBL" id="PLW76183.1"/>
    </source>
</evidence>
<comment type="caution">
    <text evidence="7">The sequence shown here is derived from an EMBL/GenBank/DDBJ whole genome shotgun (WGS) entry which is preliminary data.</text>
</comment>
<dbReference type="GO" id="GO:0005829">
    <property type="term" value="C:cytosol"/>
    <property type="evidence" value="ECO:0007669"/>
    <property type="project" value="TreeGrafter"/>
</dbReference>